<evidence type="ECO:0000256" key="14">
    <source>
        <dbReference type="PIRSR" id="PIRSR001594-3"/>
    </source>
</evidence>
<dbReference type="PROSITE" id="PS50991">
    <property type="entry name" value="PYR_CT"/>
    <property type="match status" value="1"/>
</dbReference>
<dbReference type="NCBIfam" id="NF009554">
    <property type="entry name" value="PRK12999.1"/>
    <property type="match status" value="1"/>
</dbReference>
<dbReference type="OrthoDB" id="9807469at2"/>
<feature type="binding site" evidence="14">
    <location>
        <position position="740"/>
    </location>
    <ligand>
        <name>Mn(2+)</name>
        <dbReference type="ChEBI" id="CHEBI:29035"/>
    </ligand>
</feature>
<dbReference type="InterPro" id="IPR003379">
    <property type="entry name" value="Carboxylase_cons_dom"/>
</dbReference>
<dbReference type="CDD" id="cd07937">
    <property type="entry name" value="DRE_TIM_PC_TC_5S"/>
    <property type="match status" value="1"/>
</dbReference>
<feature type="domain" description="ATP-grasp" evidence="17">
    <location>
        <begin position="124"/>
        <end position="321"/>
    </location>
</feature>
<keyword evidence="21" id="KW-1185">Reference proteome</keyword>
<feature type="domain" description="Pyruvate carboxyltransferase" evidence="19">
    <location>
        <begin position="531"/>
        <end position="799"/>
    </location>
</feature>
<reference evidence="20 21" key="1">
    <citation type="submission" date="2019-02" db="EMBL/GenBank/DDBJ databases">
        <title>Peptostreptococcaceae bacterium ZHW00191 nov., a new bacterium isolated from the human gut.</title>
        <authorList>
            <person name="Zhou H.-W."/>
            <person name="Chen X.-J."/>
        </authorList>
    </citation>
    <scope>NUCLEOTIDE SEQUENCE [LARGE SCALE GENOMIC DNA]</scope>
    <source>
        <strain evidence="20 21">ZHW00191</strain>
    </source>
</reference>
<dbReference type="PROSITE" id="PS50968">
    <property type="entry name" value="BIOTINYL_LIPOYL"/>
    <property type="match status" value="1"/>
</dbReference>
<dbReference type="Pfam" id="PF02785">
    <property type="entry name" value="Biotin_carb_C"/>
    <property type="match status" value="1"/>
</dbReference>
<keyword evidence="10" id="KW-0511">Multifunctional enzyme</keyword>
<dbReference type="PROSITE" id="PS00866">
    <property type="entry name" value="CPSASE_1"/>
    <property type="match status" value="1"/>
</dbReference>
<dbReference type="GO" id="GO:0005524">
    <property type="term" value="F:ATP binding"/>
    <property type="evidence" value="ECO:0007669"/>
    <property type="project" value="UniProtKB-UniRule"/>
</dbReference>
<evidence type="ECO:0000256" key="7">
    <source>
        <dbReference type="ARBA" id="ARBA00022741"/>
    </source>
</evidence>
<keyword evidence="5 11" id="KW-0436">Ligase</keyword>
<dbReference type="PANTHER" id="PTHR43778">
    <property type="entry name" value="PYRUVATE CARBOXYLASE"/>
    <property type="match status" value="1"/>
</dbReference>
<dbReference type="SUPFAM" id="SSF51246">
    <property type="entry name" value="Rudiment single hybrid motif"/>
    <property type="match status" value="1"/>
</dbReference>
<organism evidence="20 21">
    <name type="scientific">Peptacetobacter hominis</name>
    <dbReference type="NCBI Taxonomy" id="2743610"/>
    <lineage>
        <taxon>Bacteria</taxon>
        <taxon>Bacillati</taxon>
        <taxon>Bacillota</taxon>
        <taxon>Clostridia</taxon>
        <taxon>Peptostreptococcales</taxon>
        <taxon>Peptostreptococcaceae</taxon>
        <taxon>Peptacetobacter</taxon>
    </lineage>
</organism>
<dbReference type="GO" id="GO:0006094">
    <property type="term" value="P:gluconeogenesis"/>
    <property type="evidence" value="ECO:0007669"/>
    <property type="project" value="UniProtKB-UniPathway"/>
</dbReference>
<sequence>MVKKFNKILVANRGEIAIRIFRACSELGIKSVGIYSKEDKYGLFRTKADESYLIGEDKGPIDAYLDIEGIIALAKRKKVDAIHPGYGFLAENAEFARKCEENGITFIGPSSKIMDLMGDKINSKKVAKEVDVQTIPGVEKAIKSVEEAKEVAKMVGYPVMIKASNGGGGRGMRIVHHEENLELEYETACSESRKAFGEDMIFIEKYIEDPKHIEVQILGDNYGNLVHLYERDCSVQRRHQKIIEYAPAFSLSEKTRKEICEDAVKLAKHVGYSNAGTLEFLVDKHGNHYFIEMNTRIQVEHTVSEMITGVDIVQAQILIAEGHRLDCPEIDIKSQDDIQVRGYSIQCRVTTEDPKNNFMPDTGKIQVYRTGSGFGIRLDGGNGFTGANISPYYDSLLVKTISYDRTFKGAINKTLRSIKEMRVRGVKTNVGFLVNVLNNPQFQQGLCSTKFIDENPDLFDIKESKDRGTKLLHYIGNVIVNENKCAEKPRFDALHEPCMKKDVPVIEGSKAKLERLGKKAYIEEISNSKKLLLTDTTMRDAHQSLIATRLRTNDFMKVAAATDKYQKDLFSLEMWGGATYDVAYRFLKESPWRRLQQLREAIPDINFQMLLRASNAVGYKNYPDNVIEEFIKASAREGIDVFRIFDSLNWVENMKPSIATALEQGKIVEGTMCYTGDILDKSRSKYNLEYYLKMAKELEDLGSDIIAIKDMSGLLKPYAAYTLVKELKKEIKAPIHLHTHDTSGNGVALCLMAAEAGVDIIDCALESMAGLTSQPSLNAIVEALKHTERDTEIDLYGYDQLGRYYKDLRKVYGKFESDLTNSCAEIYNFEIPGGQYTNLKPQADSLGLVGRFDEVKEKYKEANEIVGDIIKVTPSSKVVGDLAIFMTKNKLDKENIYEEGKHLAFPDSVVDYCKGMIGQPEGGIPKALSDVVLKGEEAITVRPGSLLPSEDFDAIKEHLKEKFNLKTVTDLQAISYALYPKVYEDYLTHLQEYNDLSKLESDVFFYGLNKNEECEVEIEEGKVLTIRLTDIGDVKEDGYRTVDFELNGMMRAVEIKDNNYSGAVNHVEKADMGDPMQIGASIPGKVVKLLVSEGDTVTKNQPLIVIEAMKMETNIVAKADGEIKSIKVSEGDMVVDKQLLMILK</sequence>
<dbReference type="RefSeq" id="WP_142536238.1">
    <property type="nucleotide sequence ID" value="NZ_SGJB01000012.1"/>
</dbReference>
<dbReference type="PROSITE" id="PS50975">
    <property type="entry name" value="ATP_GRASP"/>
    <property type="match status" value="1"/>
</dbReference>
<dbReference type="InterPro" id="IPR013785">
    <property type="entry name" value="Aldolase_TIM"/>
</dbReference>
<evidence type="ECO:0000256" key="10">
    <source>
        <dbReference type="ARBA" id="ARBA00023268"/>
    </source>
</evidence>
<dbReference type="EMBL" id="SGJB01000012">
    <property type="protein sequence ID" value="TQQ84258.1"/>
    <property type="molecule type" value="Genomic_DNA"/>
</dbReference>
<keyword evidence="9 11" id="KW-0092">Biotin</keyword>
<feature type="binding site" evidence="13">
    <location>
        <position position="239"/>
    </location>
    <ligand>
        <name>ATP</name>
        <dbReference type="ChEBI" id="CHEBI:30616"/>
    </ligand>
</feature>
<dbReference type="PROSITE" id="PS00867">
    <property type="entry name" value="CPSASE_2"/>
    <property type="match status" value="1"/>
</dbReference>
<dbReference type="FunFam" id="3.30.470.20:FF:000012">
    <property type="entry name" value="Pyruvate carboxylase"/>
    <property type="match status" value="1"/>
</dbReference>
<dbReference type="FunFam" id="3.20.20.70:FF:000033">
    <property type="entry name" value="Pyruvate carboxylase"/>
    <property type="match status" value="1"/>
</dbReference>
<dbReference type="InterPro" id="IPR011764">
    <property type="entry name" value="Biotin_carboxylation_dom"/>
</dbReference>
<dbReference type="Pfam" id="PF00364">
    <property type="entry name" value="Biotin_lipoyl"/>
    <property type="match status" value="1"/>
</dbReference>
<evidence type="ECO:0000256" key="5">
    <source>
        <dbReference type="ARBA" id="ARBA00022598"/>
    </source>
</evidence>
<dbReference type="UniPathway" id="UPA00138"/>
<accession>A0A544QU82</accession>
<dbReference type="SUPFAM" id="SSF51569">
    <property type="entry name" value="Aldolase"/>
    <property type="match status" value="1"/>
</dbReference>
<evidence type="ECO:0000259" key="18">
    <source>
        <dbReference type="PROSITE" id="PS50979"/>
    </source>
</evidence>
<evidence type="ECO:0000256" key="11">
    <source>
        <dbReference type="PIRNR" id="PIRNR001594"/>
    </source>
</evidence>
<dbReference type="Proteomes" id="UP000317863">
    <property type="component" value="Unassembled WGS sequence"/>
</dbReference>
<dbReference type="NCBIfam" id="TIGR01235">
    <property type="entry name" value="pyruv_carbox"/>
    <property type="match status" value="1"/>
</dbReference>
<evidence type="ECO:0000256" key="13">
    <source>
        <dbReference type="PIRSR" id="PIRSR001594-2"/>
    </source>
</evidence>
<dbReference type="FunFam" id="3.40.50.20:FF:000010">
    <property type="entry name" value="Propionyl-CoA carboxylase subunit alpha"/>
    <property type="match status" value="1"/>
</dbReference>
<evidence type="ECO:0000256" key="2">
    <source>
        <dbReference type="ARBA" id="ARBA00004742"/>
    </source>
</evidence>
<evidence type="ECO:0000256" key="8">
    <source>
        <dbReference type="ARBA" id="ARBA00022840"/>
    </source>
</evidence>
<protein>
    <recommendedName>
        <fullName evidence="3 11">Pyruvate carboxylase</fullName>
        <ecNumber evidence="3 11">6.4.1.1</ecNumber>
    </recommendedName>
</protein>
<feature type="binding site" evidence="13">
    <location>
        <position position="873"/>
    </location>
    <ligand>
        <name>substrate</name>
    </ligand>
</feature>
<dbReference type="EC" id="6.4.1.1" evidence="3 11"/>
<name>A0A544QU82_9FIRM</name>
<feature type="modified residue" description="N6-biotinyllysine" evidence="15">
    <location>
        <position position="1110"/>
    </location>
</feature>
<dbReference type="InterPro" id="IPR005479">
    <property type="entry name" value="CPAse_ATP-bd"/>
</dbReference>
<proteinExistence type="predicted"/>
<evidence type="ECO:0000313" key="21">
    <source>
        <dbReference type="Proteomes" id="UP000317863"/>
    </source>
</evidence>
<dbReference type="InterPro" id="IPR016185">
    <property type="entry name" value="PreATP-grasp_dom_sf"/>
</dbReference>
<dbReference type="PANTHER" id="PTHR43778:SF2">
    <property type="entry name" value="PYRUVATE CARBOXYLASE, MITOCHONDRIAL"/>
    <property type="match status" value="1"/>
</dbReference>
<keyword evidence="6 14" id="KW-0479">Metal-binding</keyword>
<comment type="cofactor">
    <cofactor evidence="1 11">
        <name>biotin</name>
        <dbReference type="ChEBI" id="CHEBI:57586"/>
    </cofactor>
</comment>
<dbReference type="Pfam" id="PF02436">
    <property type="entry name" value="PYC_OADA"/>
    <property type="match status" value="1"/>
</dbReference>
<evidence type="ECO:0000256" key="12">
    <source>
        <dbReference type="PIRSR" id="PIRSR001594-1"/>
    </source>
</evidence>
<dbReference type="GO" id="GO:0004736">
    <property type="term" value="F:pyruvate carboxylase activity"/>
    <property type="evidence" value="ECO:0007669"/>
    <property type="project" value="UniProtKB-EC"/>
</dbReference>
<feature type="domain" description="Biotin carboxylation" evidence="18">
    <location>
        <begin position="4"/>
        <end position="457"/>
    </location>
</feature>
<dbReference type="SUPFAM" id="SSF89000">
    <property type="entry name" value="post-HMGL domain-like"/>
    <property type="match status" value="1"/>
</dbReference>
<dbReference type="Gene3D" id="2.40.50.100">
    <property type="match status" value="1"/>
</dbReference>
<dbReference type="GO" id="GO:0046872">
    <property type="term" value="F:metal ion binding"/>
    <property type="evidence" value="ECO:0007669"/>
    <property type="project" value="UniProtKB-KW"/>
</dbReference>
<dbReference type="InterPro" id="IPR011054">
    <property type="entry name" value="Rudment_hybrid_motif"/>
</dbReference>
<dbReference type="Pfam" id="PF02786">
    <property type="entry name" value="CPSase_L_D2"/>
    <property type="match status" value="1"/>
</dbReference>
<dbReference type="NCBIfam" id="NF006761">
    <property type="entry name" value="PRK09282.1"/>
    <property type="match status" value="1"/>
</dbReference>
<keyword evidence="4" id="KW-0312">Gluconeogenesis</keyword>
<dbReference type="SMART" id="SM00878">
    <property type="entry name" value="Biotin_carb_C"/>
    <property type="match status" value="1"/>
</dbReference>
<dbReference type="InterPro" id="IPR005930">
    <property type="entry name" value="Pyruv_COase"/>
</dbReference>
<dbReference type="InterPro" id="IPR011053">
    <property type="entry name" value="Single_hybrid_motif"/>
</dbReference>
<dbReference type="Pfam" id="PF00289">
    <property type="entry name" value="Biotin_carb_N"/>
    <property type="match status" value="1"/>
</dbReference>
<dbReference type="GO" id="GO:0005737">
    <property type="term" value="C:cytoplasm"/>
    <property type="evidence" value="ECO:0007669"/>
    <property type="project" value="TreeGrafter"/>
</dbReference>
<evidence type="ECO:0000259" key="19">
    <source>
        <dbReference type="PROSITE" id="PS50991"/>
    </source>
</evidence>
<dbReference type="InterPro" id="IPR000089">
    <property type="entry name" value="Biotin_lipoyl"/>
</dbReference>
<dbReference type="Gene3D" id="3.30.470.20">
    <property type="entry name" value="ATP-grasp fold, B domain"/>
    <property type="match status" value="1"/>
</dbReference>
<comment type="caution">
    <text evidence="20">The sequence shown here is derived from an EMBL/GenBank/DDBJ whole genome shotgun (WGS) entry which is preliminary data.</text>
</comment>
<keyword evidence="7 11" id="KW-0547">Nucleotide-binding</keyword>
<dbReference type="Gene3D" id="3.20.20.70">
    <property type="entry name" value="Aldolase class I"/>
    <property type="match status" value="1"/>
</dbReference>
<keyword evidence="20" id="KW-0670">Pyruvate</keyword>
<feature type="binding site" evidence="13">
    <location>
        <position position="204"/>
    </location>
    <ligand>
        <name>ATP</name>
        <dbReference type="ChEBI" id="CHEBI:30616"/>
    </ligand>
</feature>
<dbReference type="FunFam" id="3.30.1490.20:FF:000018">
    <property type="entry name" value="Biotin carboxylase"/>
    <property type="match status" value="1"/>
</dbReference>
<evidence type="ECO:0000259" key="17">
    <source>
        <dbReference type="PROSITE" id="PS50975"/>
    </source>
</evidence>
<dbReference type="Pfam" id="PF00682">
    <property type="entry name" value="HMGL-like"/>
    <property type="match status" value="1"/>
</dbReference>
<dbReference type="SUPFAM" id="SSF56059">
    <property type="entry name" value="Glutathione synthetase ATP-binding domain-like"/>
    <property type="match status" value="1"/>
</dbReference>
<evidence type="ECO:0000256" key="9">
    <source>
        <dbReference type="ARBA" id="ARBA00023267"/>
    </source>
</evidence>
<evidence type="ECO:0000256" key="4">
    <source>
        <dbReference type="ARBA" id="ARBA00022432"/>
    </source>
</evidence>
<feature type="binding site" evidence="13">
    <location>
        <position position="120"/>
    </location>
    <ligand>
        <name>ATP</name>
        <dbReference type="ChEBI" id="CHEBI:30616"/>
    </ligand>
</feature>
<feature type="binding site" evidence="14">
    <location>
        <position position="540"/>
    </location>
    <ligand>
        <name>Mn(2+)</name>
        <dbReference type="ChEBI" id="CHEBI:29035"/>
    </ligand>
</feature>
<dbReference type="InterPro" id="IPR055268">
    <property type="entry name" value="PCB-like"/>
</dbReference>
<dbReference type="PIRSF" id="PIRSF001594">
    <property type="entry name" value="Pyruv_carbox"/>
    <property type="match status" value="1"/>
</dbReference>
<dbReference type="PROSITE" id="PS00188">
    <property type="entry name" value="BIOTIN"/>
    <property type="match status" value="1"/>
</dbReference>
<feature type="binding site" description="via carbamate group" evidence="14">
    <location>
        <position position="709"/>
    </location>
    <ligand>
        <name>Mn(2+)</name>
        <dbReference type="ChEBI" id="CHEBI:29035"/>
    </ligand>
</feature>
<comment type="pathway">
    <text evidence="2">Carbohydrate biosynthesis; gluconeogenesis.</text>
</comment>
<feature type="binding site" evidence="14">
    <location>
        <position position="738"/>
    </location>
    <ligand>
        <name>Mn(2+)</name>
        <dbReference type="ChEBI" id="CHEBI:29035"/>
    </ligand>
</feature>
<dbReference type="InterPro" id="IPR011761">
    <property type="entry name" value="ATP-grasp"/>
</dbReference>
<evidence type="ECO:0000256" key="1">
    <source>
        <dbReference type="ARBA" id="ARBA00001953"/>
    </source>
</evidence>
<feature type="domain" description="Lipoyl-binding" evidence="16">
    <location>
        <begin position="1069"/>
        <end position="1144"/>
    </location>
</feature>
<dbReference type="SUPFAM" id="SSF52440">
    <property type="entry name" value="PreATP-grasp domain"/>
    <property type="match status" value="1"/>
</dbReference>
<gene>
    <name evidence="20" type="ORF">EXD82_07180</name>
</gene>
<dbReference type="InterPro" id="IPR001882">
    <property type="entry name" value="Biotin_BS"/>
</dbReference>
<dbReference type="InterPro" id="IPR000891">
    <property type="entry name" value="PYR_CT"/>
</dbReference>
<dbReference type="CDD" id="cd06850">
    <property type="entry name" value="biotinyl_domain"/>
    <property type="match status" value="1"/>
</dbReference>
<comment type="function">
    <text evidence="11">Catalyzes a 2-step reaction, involving the ATP-dependent carboxylation of the covalently attached biotin in the first step and the transfer of the carboxyl group to pyruvate in the second.</text>
</comment>
<evidence type="ECO:0000256" key="15">
    <source>
        <dbReference type="PIRSR" id="PIRSR001594-4"/>
    </source>
</evidence>
<keyword evidence="8 11" id="KW-0067">ATP-binding</keyword>
<feature type="active site" evidence="12">
    <location>
        <position position="296"/>
    </location>
</feature>
<dbReference type="InterPro" id="IPR005482">
    <property type="entry name" value="Biotin_COase_C"/>
</dbReference>
<evidence type="ECO:0000256" key="3">
    <source>
        <dbReference type="ARBA" id="ARBA00013057"/>
    </source>
</evidence>
<evidence type="ECO:0000313" key="20">
    <source>
        <dbReference type="EMBL" id="TQQ84258.1"/>
    </source>
</evidence>
<evidence type="ECO:0000259" key="16">
    <source>
        <dbReference type="PROSITE" id="PS50968"/>
    </source>
</evidence>
<dbReference type="AlphaFoldDB" id="A0A544QU82"/>
<dbReference type="FunFam" id="2.40.50.100:FF:000003">
    <property type="entry name" value="Acetyl-CoA carboxylase biotin carboxyl carrier protein"/>
    <property type="match status" value="1"/>
</dbReference>
<feature type="modified residue" description="N6-carboxylysine" evidence="15">
    <location>
        <position position="709"/>
    </location>
</feature>
<dbReference type="PROSITE" id="PS50979">
    <property type="entry name" value="BC"/>
    <property type="match status" value="1"/>
</dbReference>
<comment type="catalytic activity">
    <reaction evidence="11">
        <text>hydrogencarbonate + pyruvate + ATP = oxaloacetate + ADP + phosphate + H(+)</text>
        <dbReference type="Rhea" id="RHEA:20844"/>
        <dbReference type="ChEBI" id="CHEBI:15361"/>
        <dbReference type="ChEBI" id="CHEBI:15378"/>
        <dbReference type="ChEBI" id="CHEBI:16452"/>
        <dbReference type="ChEBI" id="CHEBI:17544"/>
        <dbReference type="ChEBI" id="CHEBI:30616"/>
        <dbReference type="ChEBI" id="CHEBI:43474"/>
        <dbReference type="ChEBI" id="CHEBI:456216"/>
        <dbReference type="EC" id="6.4.1.1"/>
    </reaction>
</comment>
<feature type="binding site" evidence="13">
    <location>
        <position position="612"/>
    </location>
    <ligand>
        <name>substrate</name>
    </ligand>
</feature>
<dbReference type="InterPro" id="IPR005481">
    <property type="entry name" value="BC-like_N"/>
</dbReference>
<evidence type="ECO:0000256" key="6">
    <source>
        <dbReference type="ARBA" id="ARBA00022723"/>
    </source>
</evidence>
<dbReference type="SUPFAM" id="SSF51230">
    <property type="entry name" value="Single hybrid motif"/>
    <property type="match status" value="1"/>
</dbReference>